<dbReference type="SUPFAM" id="SSF48452">
    <property type="entry name" value="TPR-like"/>
    <property type="match status" value="2"/>
</dbReference>
<feature type="repeat" description="TPR" evidence="1">
    <location>
        <begin position="178"/>
        <end position="211"/>
    </location>
</feature>
<reference evidence="3" key="1">
    <citation type="submission" date="2019-02" db="EMBL/GenBank/DDBJ databases">
        <authorList>
            <person name="Li S.-H."/>
        </authorList>
    </citation>
    <scope>NUCLEOTIDE SEQUENCE</scope>
    <source>
        <strain evidence="3">IMCC11814</strain>
    </source>
</reference>
<organism evidence="3 4">
    <name type="scientific">Candidatus Marimicrobium litorale</name>
    <dbReference type="NCBI Taxonomy" id="2518991"/>
    <lineage>
        <taxon>Bacteria</taxon>
        <taxon>Pseudomonadati</taxon>
        <taxon>Pseudomonadota</taxon>
        <taxon>Gammaproteobacteria</taxon>
        <taxon>Cellvibrionales</taxon>
        <taxon>Halieaceae</taxon>
        <taxon>Marimicrobium</taxon>
    </lineage>
</organism>
<feature type="region of interest" description="Disordered" evidence="2">
    <location>
        <begin position="457"/>
        <end position="481"/>
    </location>
</feature>
<evidence type="ECO:0000313" key="4">
    <source>
        <dbReference type="Proteomes" id="UP001143304"/>
    </source>
</evidence>
<evidence type="ECO:0008006" key="5">
    <source>
        <dbReference type="Google" id="ProtNLM"/>
    </source>
</evidence>
<dbReference type="Proteomes" id="UP001143304">
    <property type="component" value="Unassembled WGS sequence"/>
</dbReference>
<dbReference type="InterPro" id="IPR011990">
    <property type="entry name" value="TPR-like_helical_dom_sf"/>
</dbReference>
<comment type="caution">
    <text evidence="3">The sequence shown here is derived from an EMBL/GenBank/DDBJ whole genome shotgun (WGS) entry which is preliminary data.</text>
</comment>
<protein>
    <recommendedName>
        <fullName evidence="5">Tetratricopeptide repeat protein</fullName>
    </recommendedName>
</protein>
<dbReference type="Gene3D" id="1.25.40.10">
    <property type="entry name" value="Tetratricopeptide repeat domain"/>
    <property type="match status" value="2"/>
</dbReference>
<keyword evidence="1" id="KW-0802">TPR repeat</keyword>
<gene>
    <name evidence="3" type="ORF">EYC82_12145</name>
</gene>
<keyword evidence="4" id="KW-1185">Reference proteome</keyword>
<dbReference type="PROSITE" id="PS50005">
    <property type="entry name" value="TPR"/>
    <property type="match status" value="2"/>
</dbReference>
<dbReference type="EMBL" id="SHNO01000001">
    <property type="protein sequence ID" value="MCX2978108.1"/>
    <property type="molecule type" value="Genomic_DNA"/>
</dbReference>
<evidence type="ECO:0000256" key="2">
    <source>
        <dbReference type="SAM" id="MobiDB-lite"/>
    </source>
</evidence>
<evidence type="ECO:0000256" key="1">
    <source>
        <dbReference type="PROSITE-ProRule" id="PRU00339"/>
    </source>
</evidence>
<dbReference type="SMART" id="SM00028">
    <property type="entry name" value="TPR"/>
    <property type="match status" value="4"/>
</dbReference>
<feature type="compositionally biased region" description="Acidic residues" evidence="2">
    <location>
        <begin position="461"/>
        <end position="472"/>
    </location>
</feature>
<sequence>MTWFESTFLTRVAIPAALVLVVQVAITQVQRDLGLPVFSAAHAQKDAKKPERETRRTPALRNKVYEKLSEAQAAAEAKDLAMAKSILDAMIAEGGKKALNSYELANVYNLYAFIQYSREDYAGALRSYEQVVSQPDIPLAMEINTRFTIAQLYFVQEEWQKGIDALELWFNMTDTPNANAYVLLAQGYYQVKDYNKALINVEKAISMQLEKGKIPKEQWYNLARFLYFEKNDVKNTVRTLEALLTYYPKKEYWVQVSHMYGEQKKEADQLAAMETAYVQSMLEKDSEQVNMAYLYLNGDVPYKAAKVMDKGLNNDSIEGTSKNWELVGASWRQSQELKKAIPAMEKAAAKSNKGELYARLGNVYLDNDEYKKAVSAINKGLSRGGVKRPDSARLVLGMAYFNSQQYDKARDAFEAAAEDERSEEYAKQWMAYMESELSRQKALQEEDAALQQMTEALTQPDTDEELEVEVSPEDVVNKKSD</sequence>
<evidence type="ECO:0000313" key="3">
    <source>
        <dbReference type="EMBL" id="MCX2978108.1"/>
    </source>
</evidence>
<feature type="repeat" description="TPR" evidence="1">
    <location>
        <begin position="390"/>
        <end position="423"/>
    </location>
</feature>
<dbReference type="RefSeq" id="WP_279249809.1">
    <property type="nucleotide sequence ID" value="NZ_SHNO01000001.1"/>
</dbReference>
<accession>A0ABT3T760</accession>
<name>A0ABT3T760_9GAMM</name>
<dbReference type="InterPro" id="IPR019734">
    <property type="entry name" value="TPR_rpt"/>
</dbReference>
<proteinExistence type="predicted"/>